<comment type="similarity">
    <text evidence="1">Belongs to the LysR transcriptional regulatory family.</text>
</comment>
<reference evidence="7" key="1">
    <citation type="journal article" date="2019" name="Int. J. Syst. Evol. Microbiol.">
        <title>The Global Catalogue of Microorganisms (GCM) 10K type strain sequencing project: providing services to taxonomists for standard genome sequencing and annotation.</title>
        <authorList>
            <consortium name="The Broad Institute Genomics Platform"/>
            <consortium name="The Broad Institute Genome Sequencing Center for Infectious Disease"/>
            <person name="Wu L."/>
            <person name="Ma J."/>
        </authorList>
    </citation>
    <scope>NUCLEOTIDE SEQUENCE [LARGE SCALE GENOMIC DNA]</scope>
    <source>
        <strain evidence="7">JCM 30742</strain>
    </source>
</reference>
<dbReference type="PANTHER" id="PTHR30346">
    <property type="entry name" value="TRANSCRIPTIONAL DUAL REGULATOR HCAR-RELATED"/>
    <property type="match status" value="1"/>
</dbReference>
<dbReference type="InterPro" id="IPR000847">
    <property type="entry name" value="LysR_HTH_N"/>
</dbReference>
<keyword evidence="3" id="KW-0238">DNA-binding</keyword>
<evidence type="ECO:0000256" key="1">
    <source>
        <dbReference type="ARBA" id="ARBA00009437"/>
    </source>
</evidence>
<dbReference type="Gene3D" id="3.40.190.10">
    <property type="entry name" value="Periplasmic binding protein-like II"/>
    <property type="match status" value="2"/>
</dbReference>
<keyword evidence="4" id="KW-0804">Transcription</keyword>
<dbReference type="EMBL" id="BAABEO010000011">
    <property type="protein sequence ID" value="GAA3681005.1"/>
    <property type="molecule type" value="Genomic_DNA"/>
</dbReference>
<name>A0ABP7C990_9MICC</name>
<dbReference type="InterPro" id="IPR036388">
    <property type="entry name" value="WH-like_DNA-bd_sf"/>
</dbReference>
<evidence type="ECO:0000313" key="6">
    <source>
        <dbReference type="EMBL" id="GAA3681005.1"/>
    </source>
</evidence>
<dbReference type="SUPFAM" id="SSF46785">
    <property type="entry name" value="Winged helix' DNA-binding domain"/>
    <property type="match status" value="1"/>
</dbReference>
<evidence type="ECO:0000256" key="2">
    <source>
        <dbReference type="ARBA" id="ARBA00023015"/>
    </source>
</evidence>
<dbReference type="InterPro" id="IPR036390">
    <property type="entry name" value="WH_DNA-bd_sf"/>
</dbReference>
<dbReference type="Proteomes" id="UP001500752">
    <property type="component" value="Unassembled WGS sequence"/>
</dbReference>
<dbReference type="InterPro" id="IPR005119">
    <property type="entry name" value="LysR_subst-bd"/>
</dbReference>
<evidence type="ECO:0000259" key="5">
    <source>
        <dbReference type="PROSITE" id="PS50931"/>
    </source>
</evidence>
<feature type="domain" description="HTH lysR-type" evidence="5">
    <location>
        <begin position="1"/>
        <end position="60"/>
    </location>
</feature>
<gene>
    <name evidence="6" type="ORF">GCM10023081_18910</name>
</gene>
<dbReference type="RefSeq" id="WP_345150295.1">
    <property type="nucleotide sequence ID" value="NZ_BAABEO010000011.1"/>
</dbReference>
<evidence type="ECO:0000256" key="3">
    <source>
        <dbReference type="ARBA" id="ARBA00023125"/>
    </source>
</evidence>
<keyword evidence="2" id="KW-0805">Transcription regulation</keyword>
<evidence type="ECO:0000256" key="4">
    <source>
        <dbReference type="ARBA" id="ARBA00023163"/>
    </source>
</evidence>
<comment type="caution">
    <text evidence="6">The sequence shown here is derived from an EMBL/GenBank/DDBJ whole genome shotgun (WGS) entry which is preliminary data.</text>
</comment>
<sequence length="294" mass="31441">MDLTTHHLRCFLAVARELHFGRAAASLHLSPSSLSGQVSALERRLGRPLFQRSSRSVELTEFGRGLLPLAEKAVSAFQEVLDWAGAEAAAPSLRVGLMVSSPKFRDIMAAAAERMPDVQWQIRQLGFLDCHAALERGDIDCAFVAEVGDVPVPDVDALPLWEEDCVLVVSENHPLAGRAGVRLAEIAGETFLSVEDKAASARWYSRIGSAGPEPRVLRTARNFEEILEMCGAGLGVNIAGASAPQTYSRPGLGFVPIVDAPPATTFLYLPRGPRPAALARFAQLAAEIAAPAPS</sequence>
<dbReference type="Gene3D" id="1.10.10.10">
    <property type="entry name" value="Winged helix-like DNA-binding domain superfamily/Winged helix DNA-binding domain"/>
    <property type="match status" value="1"/>
</dbReference>
<dbReference type="Pfam" id="PF03466">
    <property type="entry name" value="LysR_substrate"/>
    <property type="match status" value="1"/>
</dbReference>
<proteinExistence type="inferred from homology"/>
<dbReference type="PROSITE" id="PS50931">
    <property type="entry name" value="HTH_LYSR"/>
    <property type="match status" value="1"/>
</dbReference>
<accession>A0ABP7C990</accession>
<dbReference type="SUPFAM" id="SSF53850">
    <property type="entry name" value="Periplasmic binding protein-like II"/>
    <property type="match status" value="1"/>
</dbReference>
<evidence type="ECO:0000313" key="7">
    <source>
        <dbReference type="Proteomes" id="UP001500752"/>
    </source>
</evidence>
<dbReference type="PRINTS" id="PR00039">
    <property type="entry name" value="HTHLYSR"/>
</dbReference>
<dbReference type="CDD" id="cd08414">
    <property type="entry name" value="PBP2_LTTR_aromatics_like"/>
    <property type="match status" value="1"/>
</dbReference>
<dbReference type="Pfam" id="PF00126">
    <property type="entry name" value="HTH_1"/>
    <property type="match status" value="1"/>
</dbReference>
<organism evidence="6 7">
    <name type="scientific">Arthrobacter ginkgonis</name>
    <dbReference type="NCBI Taxonomy" id="1630594"/>
    <lineage>
        <taxon>Bacteria</taxon>
        <taxon>Bacillati</taxon>
        <taxon>Actinomycetota</taxon>
        <taxon>Actinomycetes</taxon>
        <taxon>Micrococcales</taxon>
        <taxon>Micrococcaceae</taxon>
        <taxon>Arthrobacter</taxon>
    </lineage>
</organism>
<protein>
    <submittedName>
        <fullName evidence="6">LysR family transcriptional regulator</fullName>
    </submittedName>
</protein>
<keyword evidence="7" id="KW-1185">Reference proteome</keyword>
<dbReference type="PANTHER" id="PTHR30346:SF0">
    <property type="entry name" value="HCA OPERON TRANSCRIPTIONAL ACTIVATOR HCAR"/>
    <property type="match status" value="1"/>
</dbReference>